<dbReference type="InterPro" id="IPR011766">
    <property type="entry name" value="TPP_enzyme_TPP-bd"/>
</dbReference>
<feature type="domain" description="Thiamine pyrophosphate enzyme central" evidence="14">
    <location>
        <begin position="249"/>
        <end position="365"/>
    </location>
</feature>
<accession>A0A0C3UWK6</accession>
<dbReference type="Proteomes" id="UP000002051">
    <property type="component" value="Chromosome 2"/>
</dbReference>
<evidence type="ECO:0000256" key="13">
    <source>
        <dbReference type="RuleBase" id="RU362132"/>
    </source>
</evidence>
<keyword evidence="19" id="KW-1185">Reference proteome</keyword>
<evidence type="ECO:0000313" key="19">
    <source>
        <dbReference type="Proteomes" id="UP000002051"/>
    </source>
</evidence>
<proteinExistence type="inferred from homology"/>
<dbReference type="GO" id="GO:0000287">
    <property type="term" value="F:magnesium ion binding"/>
    <property type="evidence" value="ECO:0007669"/>
    <property type="project" value="InterPro"/>
</dbReference>
<dbReference type="Gene3D" id="3.40.50.1220">
    <property type="entry name" value="TPP-binding domain"/>
    <property type="match status" value="1"/>
</dbReference>
<gene>
    <name evidence="18" type="primary">11420638</name>
    <name evidence="17" type="ordered locus">MTR_2g009330</name>
</gene>
<evidence type="ECO:0000256" key="1">
    <source>
        <dbReference type="ARBA" id="ARBA00001041"/>
    </source>
</evidence>
<evidence type="ECO:0000259" key="15">
    <source>
        <dbReference type="Pfam" id="PF02775"/>
    </source>
</evidence>
<dbReference type="InterPro" id="IPR029061">
    <property type="entry name" value="THDP-binding"/>
</dbReference>
<dbReference type="KEGG" id="mtr:11420638"/>
<dbReference type="Pfam" id="PF02775">
    <property type="entry name" value="TPP_enzyme_C"/>
    <property type="match status" value="1"/>
</dbReference>
<dbReference type="InterPro" id="IPR012110">
    <property type="entry name" value="PDC/IPDC-like"/>
</dbReference>
<keyword evidence="7 12" id="KW-0479">Metal-binding</keyword>
<dbReference type="InterPro" id="IPR012000">
    <property type="entry name" value="Thiamin_PyroP_enz_cen_dom"/>
</dbReference>
<dbReference type="EMBL" id="CM001218">
    <property type="protein sequence ID" value="AES63495.2"/>
    <property type="molecule type" value="Genomic_DNA"/>
</dbReference>
<dbReference type="InterPro" id="IPR047214">
    <property type="entry name" value="TPP_PDC_IPDC"/>
</dbReference>
<dbReference type="PANTHER" id="PTHR43452">
    <property type="entry name" value="PYRUVATE DECARBOXYLASE"/>
    <property type="match status" value="1"/>
</dbReference>
<dbReference type="STRING" id="3880.G7IPM2"/>
<dbReference type="Pfam" id="PF00205">
    <property type="entry name" value="TPP_enzyme_M"/>
    <property type="match status" value="1"/>
</dbReference>
<evidence type="ECO:0000313" key="18">
    <source>
        <dbReference type="EnsemblPlants" id="AES63495"/>
    </source>
</evidence>
<dbReference type="FunFam" id="3.40.50.970:FF:000024">
    <property type="entry name" value="Pyruvate decarboxylase isozyme"/>
    <property type="match status" value="1"/>
</dbReference>
<dbReference type="CDD" id="cd02005">
    <property type="entry name" value="TPP_PDC_IPDC"/>
    <property type="match status" value="1"/>
</dbReference>
<evidence type="ECO:0000256" key="5">
    <source>
        <dbReference type="ARBA" id="ARBA00011881"/>
    </source>
</evidence>
<dbReference type="SUPFAM" id="SSF52518">
    <property type="entry name" value="Thiamin diphosphate-binding fold (THDP-binding)"/>
    <property type="match status" value="2"/>
</dbReference>
<evidence type="ECO:0000256" key="4">
    <source>
        <dbReference type="ARBA" id="ARBA00007812"/>
    </source>
</evidence>
<keyword evidence="9 12" id="KW-0460">Magnesium</keyword>
<dbReference type="GO" id="GO:0030976">
    <property type="term" value="F:thiamine pyrophosphate binding"/>
    <property type="evidence" value="ECO:0007669"/>
    <property type="project" value="InterPro"/>
</dbReference>
<comment type="cofactor">
    <cofactor evidence="3">
        <name>thiamine diphosphate</name>
        <dbReference type="ChEBI" id="CHEBI:58937"/>
    </cofactor>
</comment>
<dbReference type="OrthoDB" id="3970464at2759"/>
<feature type="binding site" evidence="12">
    <location>
        <position position="516"/>
    </location>
    <ligand>
        <name>Mg(2+)</name>
        <dbReference type="ChEBI" id="CHEBI:18420"/>
    </ligand>
</feature>
<feature type="binding site" evidence="12">
    <location>
        <position position="489"/>
    </location>
    <ligand>
        <name>Mg(2+)</name>
        <dbReference type="ChEBI" id="CHEBI:18420"/>
    </ligand>
</feature>
<dbReference type="SUPFAM" id="SSF52467">
    <property type="entry name" value="DHS-like NAD/FAD-binding domain"/>
    <property type="match status" value="1"/>
</dbReference>
<feature type="binding site" evidence="12">
    <location>
        <position position="518"/>
    </location>
    <ligand>
        <name>Mg(2+)</name>
        <dbReference type="ChEBI" id="CHEBI:18420"/>
    </ligand>
</feature>
<dbReference type="AlphaFoldDB" id="G7IPM2"/>
<dbReference type="PaxDb" id="3880-AES63495"/>
<evidence type="ECO:0000256" key="12">
    <source>
        <dbReference type="PIRSR" id="PIRSR036565-2"/>
    </source>
</evidence>
<dbReference type="PANTHER" id="PTHR43452:SF33">
    <property type="entry name" value="PYRUVATE DECARBOXYLASE"/>
    <property type="match status" value="1"/>
</dbReference>
<comment type="cofactor">
    <cofactor evidence="2">
        <name>a metal cation</name>
        <dbReference type="ChEBI" id="CHEBI:25213"/>
    </cofactor>
</comment>
<feature type="domain" description="Thiamine pyrophosphate enzyme N-terminal TPP-binding" evidence="16">
    <location>
        <begin position="51"/>
        <end position="156"/>
    </location>
</feature>
<dbReference type="Gene3D" id="3.40.50.970">
    <property type="match status" value="2"/>
</dbReference>
<evidence type="ECO:0000256" key="8">
    <source>
        <dbReference type="ARBA" id="ARBA00022793"/>
    </source>
</evidence>
<evidence type="ECO:0000256" key="2">
    <source>
        <dbReference type="ARBA" id="ARBA00001920"/>
    </source>
</evidence>
<comment type="subunit">
    <text evidence="5">Homotetramer.</text>
</comment>
<organism evidence="17 19">
    <name type="scientific">Medicago truncatula</name>
    <name type="common">Barrel medic</name>
    <name type="synonym">Medicago tribuloides</name>
    <dbReference type="NCBI Taxonomy" id="3880"/>
    <lineage>
        <taxon>Eukaryota</taxon>
        <taxon>Viridiplantae</taxon>
        <taxon>Streptophyta</taxon>
        <taxon>Embryophyta</taxon>
        <taxon>Tracheophyta</taxon>
        <taxon>Spermatophyta</taxon>
        <taxon>Magnoliopsida</taxon>
        <taxon>eudicotyledons</taxon>
        <taxon>Gunneridae</taxon>
        <taxon>Pentapetalae</taxon>
        <taxon>rosids</taxon>
        <taxon>fabids</taxon>
        <taxon>Fabales</taxon>
        <taxon>Fabaceae</taxon>
        <taxon>Papilionoideae</taxon>
        <taxon>50 kb inversion clade</taxon>
        <taxon>NPAAA clade</taxon>
        <taxon>Hologalegina</taxon>
        <taxon>IRL clade</taxon>
        <taxon>Trifolieae</taxon>
        <taxon>Medicago</taxon>
    </lineage>
</organism>
<dbReference type="EC" id="4.1.1.1" evidence="6"/>
<evidence type="ECO:0000256" key="11">
    <source>
        <dbReference type="ARBA" id="ARBA00023239"/>
    </source>
</evidence>
<dbReference type="eggNOG" id="KOG1184">
    <property type="taxonomic scope" value="Eukaryota"/>
</dbReference>
<evidence type="ECO:0000256" key="3">
    <source>
        <dbReference type="ARBA" id="ARBA00001964"/>
    </source>
</evidence>
<evidence type="ECO:0000256" key="7">
    <source>
        <dbReference type="ARBA" id="ARBA00022723"/>
    </source>
</evidence>
<evidence type="ECO:0000313" key="17">
    <source>
        <dbReference type="EMBL" id="AES63495.2"/>
    </source>
</evidence>
<sequence>MTTIRKNSNEPINNHVGLNGFQNHVTNDSMNNKPNCSIQNKALLVKNESDTLGHHIAKRLVEIGINDVFAVPGDFNLTLLDYLVAEPEINLIGCCNELNAGYATDGYARCRGVGACVVTFNVGGLSILNAIAGSYSEDLPIICIVGAPNSNDFGSNKILHHTIGLPDFSQELRCFEPVTCHQAVIKDIDDAHEKIDTAIAIALRESKPVYISIACNLPTIPHSSFTDQSIPFYLTPKVTNQMSLEIAVEATTKLLNKATKPVMVGGPMMRISKASEAFMEVADASGYAIAVLPSAKGMVSENHPHFIGTYWGVASTSFCAEIVESADAYLFAGPLFNDVITMGHSLLIKKEKAITVLPNRVVIGNGPTFGNISMKEFFKALTKRLERNATAIENYKRIFIPDGFPVQCNPKEALRINVLFRHIEKMLSCDSAVIAECGDAWFNSQKLKLPQGCGYECQLQYASLGWSIGATLGYAKSNPQKRVIACIGDGCFQVAGQEVSTMLRWGQNVIIFLINNGGYTTEAEIHDGPYNVIKNWNYAGLIETIDNGEGKCFTAKVHCEEELIEAINTTMESKKNCLCFIEVVMHKDDTSKELLQLGNRLAALNGRLPQHN</sequence>
<keyword evidence="8" id="KW-0210">Decarboxylase</keyword>
<evidence type="ECO:0000256" key="10">
    <source>
        <dbReference type="ARBA" id="ARBA00023052"/>
    </source>
</evidence>
<name>G7IPM2_MEDTR</name>
<dbReference type="HOGENOM" id="CLU_013748_0_2_1"/>
<keyword evidence="10 13" id="KW-0786">Thiamine pyrophosphate</keyword>
<comment type="cofactor">
    <cofactor evidence="12">
        <name>Mg(2+)</name>
        <dbReference type="ChEBI" id="CHEBI:18420"/>
    </cofactor>
    <text evidence="12">Binds 1 Mg(2+) per subunit.</text>
</comment>
<reference evidence="17 19" key="1">
    <citation type="journal article" date="2011" name="Nature">
        <title>The Medicago genome provides insight into the evolution of rhizobial symbioses.</title>
        <authorList>
            <person name="Young N.D."/>
            <person name="Debelle F."/>
            <person name="Oldroyd G.E."/>
            <person name="Geurts R."/>
            <person name="Cannon S.B."/>
            <person name="Udvardi M.K."/>
            <person name="Benedito V.A."/>
            <person name="Mayer K.F."/>
            <person name="Gouzy J."/>
            <person name="Schoof H."/>
            <person name="Van de Peer Y."/>
            <person name="Proost S."/>
            <person name="Cook D.R."/>
            <person name="Meyers B.C."/>
            <person name="Spannagl M."/>
            <person name="Cheung F."/>
            <person name="De Mita S."/>
            <person name="Krishnakumar V."/>
            <person name="Gundlach H."/>
            <person name="Zhou S."/>
            <person name="Mudge J."/>
            <person name="Bharti A.K."/>
            <person name="Murray J.D."/>
            <person name="Naoumkina M.A."/>
            <person name="Rosen B."/>
            <person name="Silverstein K.A."/>
            <person name="Tang H."/>
            <person name="Rombauts S."/>
            <person name="Zhao P.X."/>
            <person name="Zhou P."/>
            <person name="Barbe V."/>
            <person name="Bardou P."/>
            <person name="Bechner M."/>
            <person name="Bellec A."/>
            <person name="Berger A."/>
            <person name="Berges H."/>
            <person name="Bidwell S."/>
            <person name="Bisseling T."/>
            <person name="Choisne N."/>
            <person name="Couloux A."/>
            <person name="Denny R."/>
            <person name="Deshpande S."/>
            <person name="Dai X."/>
            <person name="Doyle J.J."/>
            <person name="Dudez A.M."/>
            <person name="Farmer A.D."/>
            <person name="Fouteau S."/>
            <person name="Franken C."/>
            <person name="Gibelin C."/>
            <person name="Gish J."/>
            <person name="Goldstein S."/>
            <person name="Gonzalez A.J."/>
            <person name="Green P.J."/>
            <person name="Hallab A."/>
            <person name="Hartog M."/>
            <person name="Hua A."/>
            <person name="Humphray S.J."/>
            <person name="Jeong D.H."/>
            <person name="Jing Y."/>
            <person name="Jocker A."/>
            <person name="Kenton S.M."/>
            <person name="Kim D.J."/>
            <person name="Klee K."/>
            <person name="Lai H."/>
            <person name="Lang C."/>
            <person name="Lin S."/>
            <person name="Macmil S.L."/>
            <person name="Magdelenat G."/>
            <person name="Matthews L."/>
            <person name="McCorrison J."/>
            <person name="Monaghan E.L."/>
            <person name="Mun J.H."/>
            <person name="Najar F.Z."/>
            <person name="Nicholson C."/>
            <person name="Noirot C."/>
            <person name="O'Bleness M."/>
            <person name="Paule C.R."/>
            <person name="Poulain J."/>
            <person name="Prion F."/>
            <person name="Qin B."/>
            <person name="Qu C."/>
            <person name="Retzel E.F."/>
            <person name="Riddle C."/>
            <person name="Sallet E."/>
            <person name="Samain S."/>
            <person name="Samson N."/>
            <person name="Sanders I."/>
            <person name="Saurat O."/>
            <person name="Scarpelli C."/>
            <person name="Schiex T."/>
            <person name="Segurens B."/>
            <person name="Severin A.J."/>
            <person name="Sherrier D.J."/>
            <person name="Shi R."/>
            <person name="Sims S."/>
            <person name="Singer S.R."/>
            <person name="Sinharoy S."/>
            <person name="Sterck L."/>
            <person name="Viollet A."/>
            <person name="Wang B.B."/>
            <person name="Wang K."/>
            <person name="Wang M."/>
            <person name="Wang X."/>
            <person name="Warfsmann J."/>
            <person name="Weissenbach J."/>
            <person name="White D.D."/>
            <person name="White J.D."/>
            <person name="Wiley G.B."/>
            <person name="Wincker P."/>
            <person name="Xing Y."/>
            <person name="Yang L."/>
            <person name="Yao Z."/>
            <person name="Ying F."/>
            <person name="Zhai J."/>
            <person name="Zhou L."/>
            <person name="Zuber A."/>
            <person name="Denarie J."/>
            <person name="Dixon R.A."/>
            <person name="May G.D."/>
            <person name="Schwartz D.C."/>
            <person name="Rogers J."/>
            <person name="Quetier F."/>
            <person name="Town C.D."/>
            <person name="Roe B.A."/>
        </authorList>
    </citation>
    <scope>NUCLEOTIDE SEQUENCE [LARGE SCALE GENOMIC DNA]</scope>
    <source>
        <strain evidence="17">A17</strain>
        <strain evidence="18 19">cv. Jemalong A17</strain>
    </source>
</reference>
<accession>G7IPM2</accession>
<reference evidence="18" key="3">
    <citation type="submission" date="2015-04" db="UniProtKB">
        <authorList>
            <consortium name="EnsemblPlants"/>
        </authorList>
    </citation>
    <scope>IDENTIFICATION</scope>
    <source>
        <strain evidence="18">cv. Jemalong A17</strain>
    </source>
</reference>
<dbReference type="PIRSF" id="PIRSF036565">
    <property type="entry name" value="Pyruvt_ip_decrb"/>
    <property type="match status" value="1"/>
</dbReference>
<reference evidence="17 19" key="2">
    <citation type="journal article" date="2014" name="BMC Genomics">
        <title>An improved genome release (version Mt4.0) for the model legume Medicago truncatula.</title>
        <authorList>
            <person name="Tang H."/>
            <person name="Krishnakumar V."/>
            <person name="Bidwell S."/>
            <person name="Rosen B."/>
            <person name="Chan A."/>
            <person name="Zhou S."/>
            <person name="Gentzbittel L."/>
            <person name="Childs K.L."/>
            <person name="Yandell M."/>
            <person name="Gundlach H."/>
            <person name="Mayer K.F."/>
            <person name="Schwartz D.C."/>
            <person name="Town C.D."/>
        </authorList>
    </citation>
    <scope>GENOME REANNOTATION</scope>
    <source>
        <strain evidence="18 19">cv. Jemalong A17</strain>
    </source>
</reference>
<evidence type="ECO:0000259" key="16">
    <source>
        <dbReference type="Pfam" id="PF02776"/>
    </source>
</evidence>
<evidence type="ECO:0000259" key="14">
    <source>
        <dbReference type="Pfam" id="PF00205"/>
    </source>
</evidence>
<dbReference type="FunFam" id="3.40.50.970:FF:000019">
    <property type="entry name" value="Pyruvate decarboxylase isozyme"/>
    <property type="match status" value="1"/>
</dbReference>
<keyword evidence="17" id="KW-0670">Pyruvate</keyword>
<evidence type="ECO:0000256" key="6">
    <source>
        <dbReference type="ARBA" id="ARBA00013202"/>
    </source>
</evidence>
<dbReference type="GO" id="GO:0004737">
    <property type="term" value="F:pyruvate decarboxylase activity"/>
    <property type="evidence" value="ECO:0000318"/>
    <property type="project" value="GO_Central"/>
</dbReference>
<dbReference type="Pfam" id="PF02776">
    <property type="entry name" value="TPP_enzyme_N"/>
    <property type="match status" value="1"/>
</dbReference>
<dbReference type="FunFam" id="3.40.50.1220:FF:000009">
    <property type="entry name" value="Pyruvate decarboxylase 1"/>
    <property type="match status" value="1"/>
</dbReference>
<dbReference type="GO" id="GO:0000949">
    <property type="term" value="P:aromatic amino acid family catabolic process to alcohol via Ehrlich pathway"/>
    <property type="evidence" value="ECO:0000318"/>
    <property type="project" value="GO_Central"/>
</dbReference>
<keyword evidence="11" id="KW-0456">Lyase</keyword>
<comment type="catalytic activity">
    <reaction evidence="1">
        <text>a 2-oxocarboxylate + H(+) = an aldehyde + CO2</text>
        <dbReference type="Rhea" id="RHEA:11628"/>
        <dbReference type="ChEBI" id="CHEBI:15378"/>
        <dbReference type="ChEBI" id="CHEBI:16526"/>
        <dbReference type="ChEBI" id="CHEBI:17478"/>
        <dbReference type="ChEBI" id="CHEBI:35179"/>
        <dbReference type="EC" id="4.1.1.1"/>
    </reaction>
</comment>
<comment type="similarity">
    <text evidence="4 13">Belongs to the TPP enzyme family.</text>
</comment>
<feature type="domain" description="Thiamine pyrophosphate enzyme TPP-binding" evidence="15">
    <location>
        <begin position="460"/>
        <end position="576"/>
    </location>
</feature>
<dbReference type="CDD" id="cd07038">
    <property type="entry name" value="TPP_PYR_PDC_IPDC_like"/>
    <property type="match status" value="1"/>
</dbReference>
<dbReference type="InterPro" id="IPR047213">
    <property type="entry name" value="TPP_PYR_PDC_IPDC-like"/>
</dbReference>
<protein>
    <recommendedName>
        <fullName evidence="6">pyruvate decarboxylase</fullName>
        <ecNumber evidence="6">4.1.1.1</ecNumber>
    </recommendedName>
</protein>
<dbReference type="GO" id="GO:0005829">
    <property type="term" value="C:cytosol"/>
    <property type="evidence" value="ECO:0000318"/>
    <property type="project" value="GO_Central"/>
</dbReference>
<dbReference type="SMR" id="G7IPM2"/>
<dbReference type="EnsemblPlants" id="AES63495">
    <property type="protein sequence ID" value="AES63495"/>
    <property type="gene ID" value="MTR_2g009330"/>
</dbReference>
<evidence type="ECO:0000256" key="9">
    <source>
        <dbReference type="ARBA" id="ARBA00022842"/>
    </source>
</evidence>
<dbReference type="InterPro" id="IPR012001">
    <property type="entry name" value="Thiamin_PyroP_enz_TPP-bd_dom"/>
</dbReference>
<dbReference type="InterPro" id="IPR029035">
    <property type="entry name" value="DHS-like_NAD/FAD-binding_dom"/>
</dbReference>